<name>A0A644XAR2_9ZZZZ</name>
<dbReference type="GO" id="GO:0016491">
    <property type="term" value="F:oxidoreductase activity"/>
    <property type="evidence" value="ECO:0007669"/>
    <property type="project" value="InterPro"/>
</dbReference>
<feature type="domain" description="Thioredoxin" evidence="1">
    <location>
        <begin position="61"/>
        <end position="218"/>
    </location>
</feature>
<accession>A0A644XAR2</accession>
<dbReference type="GO" id="GO:0016209">
    <property type="term" value="F:antioxidant activity"/>
    <property type="evidence" value="ECO:0007669"/>
    <property type="project" value="InterPro"/>
</dbReference>
<dbReference type="AlphaFoldDB" id="A0A644XAR2"/>
<dbReference type="InterPro" id="IPR000866">
    <property type="entry name" value="AhpC/TSA"/>
</dbReference>
<dbReference type="PROSITE" id="PS51352">
    <property type="entry name" value="THIOREDOXIN_2"/>
    <property type="match status" value="1"/>
</dbReference>
<protein>
    <submittedName>
        <fullName evidence="2">Thiol-disulfide oxidoreductase ResA</fullName>
    </submittedName>
</protein>
<dbReference type="EMBL" id="VSSQ01002102">
    <property type="protein sequence ID" value="MPM13315.1"/>
    <property type="molecule type" value="Genomic_DNA"/>
</dbReference>
<comment type="caution">
    <text evidence="2">The sequence shown here is derived from an EMBL/GenBank/DDBJ whole genome shotgun (WGS) entry which is preliminary data.</text>
</comment>
<reference evidence="2" key="1">
    <citation type="submission" date="2019-08" db="EMBL/GenBank/DDBJ databases">
        <authorList>
            <person name="Kucharzyk K."/>
            <person name="Murdoch R.W."/>
            <person name="Higgins S."/>
            <person name="Loffler F."/>
        </authorList>
    </citation>
    <scope>NUCLEOTIDE SEQUENCE</scope>
</reference>
<organism evidence="2">
    <name type="scientific">bioreactor metagenome</name>
    <dbReference type="NCBI Taxonomy" id="1076179"/>
    <lineage>
        <taxon>unclassified sequences</taxon>
        <taxon>metagenomes</taxon>
        <taxon>ecological metagenomes</taxon>
    </lineage>
</organism>
<dbReference type="PANTHER" id="PTHR42852">
    <property type="entry name" value="THIOL:DISULFIDE INTERCHANGE PROTEIN DSBE"/>
    <property type="match status" value="1"/>
</dbReference>
<dbReference type="PANTHER" id="PTHR42852:SF17">
    <property type="entry name" value="THIOREDOXIN-LIKE PROTEIN HI_1115"/>
    <property type="match status" value="1"/>
</dbReference>
<dbReference type="CDD" id="cd02966">
    <property type="entry name" value="TlpA_like_family"/>
    <property type="match status" value="1"/>
</dbReference>
<dbReference type="SUPFAM" id="SSF52833">
    <property type="entry name" value="Thioredoxin-like"/>
    <property type="match status" value="1"/>
</dbReference>
<proteinExistence type="predicted"/>
<dbReference type="Pfam" id="PF00578">
    <property type="entry name" value="AhpC-TSA"/>
    <property type="match status" value="1"/>
</dbReference>
<evidence type="ECO:0000313" key="2">
    <source>
        <dbReference type="EMBL" id="MPM13315.1"/>
    </source>
</evidence>
<dbReference type="InterPro" id="IPR013766">
    <property type="entry name" value="Thioredoxin_domain"/>
</dbReference>
<dbReference type="InterPro" id="IPR050553">
    <property type="entry name" value="Thioredoxin_ResA/DsbE_sf"/>
</dbReference>
<gene>
    <name evidence="2" type="primary">resA_52</name>
    <name evidence="2" type="ORF">SDC9_59671</name>
</gene>
<evidence type="ECO:0000259" key="1">
    <source>
        <dbReference type="PROSITE" id="PS51352"/>
    </source>
</evidence>
<dbReference type="InterPro" id="IPR036249">
    <property type="entry name" value="Thioredoxin-like_sf"/>
</dbReference>
<sequence length="220" mass="25451">MTVKLNKCKSYLCFMKTLLVVITLLVSVTLSAQTDLKADSLRLRQLYGESETFDAAFEQIKRIGTDAPYLNLVSADGKVFSNDDLTGKVILVHFWFLTCGGCIIENPILNRIADTLKNEDDFQLIAFANNTNEELQHFLQSDSLFFGKRWSTIKHHPVLKFPVFADPDEEMFNKFNSWSYPGNIIIDRNGIIRKVIYRHELDMSEDEFFEYLMAQIREML</sequence>
<dbReference type="Gene3D" id="3.40.30.10">
    <property type="entry name" value="Glutaredoxin"/>
    <property type="match status" value="1"/>
</dbReference>